<comment type="similarity">
    <text evidence="1 9">Belongs to the metallo-dependent hydrolases superfamily. NagA family.</text>
</comment>
<sequence length="364" mass="40651">MSKVIKKGYIYTMYGCISKYGEKIEIPKNCIAVPGFIDIHTHGGFNKDAMDGDVDGLKCIAKESLKSGTTSFYPTTLTESEENIEKSLKTIDYYMKNFNDYGAEILGVHLEGPFLNKSFKGAHDEHLIVNPNIEDFKKFEEACKNIKIVTYAIENDIDFLFTKYLKSKNIVSSIGHSDSNFEKISEALKIRDFNITHFYNGCSSHSHRNPGVVTAGLYFDNIMIEMICDGIHVNKDVVKTTLKLKGSDKIILITDSMRARGLKDGIYKLGELDVIKKGNEARLKSGNLAGSTISMNDAFKNIINYTNCSLEDAVAMTSTNASIKLGINNRKGTLDLGKEADICILDENLDVIRTYKKGKVVFYK</sequence>
<keyword evidence="4 12" id="KW-0479">Metal-binding</keyword>
<dbReference type="CDD" id="cd00854">
    <property type="entry name" value="NagA"/>
    <property type="match status" value="1"/>
</dbReference>
<feature type="binding site" evidence="12">
    <location>
        <position position="111"/>
    </location>
    <ligand>
        <name>Zn(2+)</name>
        <dbReference type="ChEBI" id="CHEBI:29105"/>
    </ligand>
</feature>
<evidence type="ECO:0000256" key="9">
    <source>
        <dbReference type="PIRNR" id="PIRNR038994"/>
    </source>
</evidence>
<dbReference type="SUPFAM" id="SSF51556">
    <property type="entry name" value="Metallo-dependent hydrolases"/>
    <property type="match status" value="1"/>
</dbReference>
<dbReference type="Gene3D" id="3.20.20.140">
    <property type="entry name" value="Metal-dependent hydrolases"/>
    <property type="match status" value="1"/>
</dbReference>
<feature type="binding site" evidence="11">
    <location>
        <position position="122"/>
    </location>
    <ligand>
        <name>substrate</name>
    </ligand>
</feature>
<evidence type="ECO:0000313" key="14">
    <source>
        <dbReference type="EMBL" id="NEU05976.1"/>
    </source>
</evidence>
<name>A0A6M0H5G4_9CLOT</name>
<dbReference type="GO" id="GO:0006046">
    <property type="term" value="P:N-acetylglucosamine catabolic process"/>
    <property type="evidence" value="ECO:0007669"/>
    <property type="project" value="TreeGrafter"/>
</dbReference>
<evidence type="ECO:0000256" key="7">
    <source>
        <dbReference type="ARBA" id="ARBA00047647"/>
    </source>
</evidence>
<protein>
    <recommendedName>
        <fullName evidence="3">N-acetylglucosamine-6-phosphate deacetylase</fullName>
        <ecNumber evidence="2">3.5.1.25</ecNumber>
    </recommendedName>
</protein>
<dbReference type="InterPro" id="IPR006680">
    <property type="entry name" value="Amidohydro-rel"/>
</dbReference>
<feature type="active site" description="Proton donor/acceptor" evidence="10">
    <location>
        <position position="255"/>
    </location>
</feature>
<dbReference type="Gene3D" id="2.30.40.10">
    <property type="entry name" value="Urease, subunit C, domain 1"/>
    <property type="match status" value="1"/>
</dbReference>
<evidence type="ECO:0000256" key="8">
    <source>
        <dbReference type="ARBA" id="ARBA00060590"/>
    </source>
</evidence>
<evidence type="ECO:0000256" key="11">
    <source>
        <dbReference type="PIRSR" id="PIRSR038994-2"/>
    </source>
</evidence>
<evidence type="ECO:0000256" key="10">
    <source>
        <dbReference type="PIRSR" id="PIRSR038994-1"/>
    </source>
</evidence>
<feature type="binding site" evidence="11">
    <location>
        <begin position="288"/>
        <end position="290"/>
    </location>
    <ligand>
        <name>substrate</name>
    </ligand>
</feature>
<evidence type="ECO:0000313" key="15">
    <source>
        <dbReference type="Proteomes" id="UP000481872"/>
    </source>
</evidence>
<dbReference type="InterPro" id="IPR003764">
    <property type="entry name" value="GlcNAc_6-P_deAcase"/>
</dbReference>
<evidence type="ECO:0000256" key="1">
    <source>
        <dbReference type="ARBA" id="ARBA00010716"/>
    </source>
</evidence>
<feature type="binding site" evidence="11">
    <location>
        <position position="208"/>
    </location>
    <ligand>
        <name>substrate</name>
    </ligand>
</feature>
<keyword evidence="15" id="KW-1185">Reference proteome</keyword>
<comment type="catalytic activity">
    <reaction evidence="7">
        <text>N-acetyl-D-glucosamine 6-phosphate + H2O = D-glucosamine 6-phosphate + acetate</text>
        <dbReference type="Rhea" id="RHEA:22936"/>
        <dbReference type="ChEBI" id="CHEBI:15377"/>
        <dbReference type="ChEBI" id="CHEBI:30089"/>
        <dbReference type="ChEBI" id="CHEBI:57513"/>
        <dbReference type="ChEBI" id="CHEBI:58725"/>
        <dbReference type="EC" id="3.5.1.25"/>
    </reaction>
</comment>
<dbReference type="EMBL" id="JAAGPU010000030">
    <property type="protein sequence ID" value="NEU05976.1"/>
    <property type="molecule type" value="Genomic_DNA"/>
</dbReference>
<comment type="cofactor">
    <cofactor evidence="12">
        <name>a divalent metal cation</name>
        <dbReference type="ChEBI" id="CHEBI:60240"/>
    </cofactor>
    <text evidence="12">Binds 1 divalent metal cation per subunit.</text>
</comment>
<dbReference type="FunFam" id="3.20.20.140:FF:000004">
    <property type="entry name" value="N-acetylglucosamine-6-phosphate deacetylase"/>
    <property type="match status" value="1"/>
</dbReference>
<dbReference type="PIRSF" id="PIRSF038994">
    <property type="entry name" value="NagA"/>
    <property type="match status" value="1"/>
</dbReference>
<evidence type="ECO:0000256" key="3">
    <source>
        <dbReference type="ARBA" id="ARBA00018029"/>
    </source>
</evidence>
<dbReference type="PANTHER" id="PTHR11113">
    <property type="entry name" value="N-ACETYLGLUCOSAMINE-6-PHOSPHATE DEACETYLASE"/>
    <property type="match status" value="1"/>
</dbReference>
<dbReference type="EC" id="3.5.1.25" evidence="2"/>
<dbReference type="GO" id="GO:0008448">
    <property type="term" value="F:N-acetylglucosamine-6-phosphate deacetylase activity"/>
    <property type="evidence" value="ECO:0007669"/>
    <property type="project" value="UniProtKB-EC"/>
</dbReference>
<accession>A0A6M0H5G4</accession>
<comment type="caution">
    <text evidence="14">The sequence shown here is derived from an EMBL/GenBank/DDBJ whole genome shotgun (WGS) entry which is preliminary data.</text>
</comment>
<evidence type="ECO:0000256" key="6">
    <source>
        <dbReference type="ARBA" id="ARBA00023277"/>
    </source>
</evidence>
<keyword evidence="5 9" id="KW-0378">Hydrolase</keyword>
<evidence type="ECO:0000259" key="13">
    <source>
        <dbReference type="Pfam" id="PF01979"/>
    </source>
</evidence>
<gene>
    <name evidence="14" type="primary">nagA</name>
    <name evidence="14" type="ORF">G3M99_14155</name>
</gene>
<feature type="binding site" evidence="11">
    <location>
        <position position="232"/>
    </location>
    <ligand>
        <name>substrate</name>
    </ligand>
</feature>
<keyword evidence="6 9" id="KW-0119">Carbohydrate metabolism</keyword>
<dbReference type="NCBIfam" id="TIGR00221">
    <property type="entry name" value="nagA"/>
    <property type="match status" value="1"/>
</dbReference>
<evidence type="ECO:0000256" key="4">
    <source>
        <dbReference type="ARBA" id="ARBA00022723"/>
    </source>
</evidence>
<dbReference type="Pfam" id="PF01979">
    <property type="entry name" value="Amidohydro_1"/>
    <property type="match status" value="1"/>
</dbReference>
<evidence type="ECO:0000256" key="5">
    <source>
        <dbReference type="ARBA" id="ARBA00022801"/>
    </source>
</evidence>
<feature type="binding site" evidence="12">
    <location>
        <position position="197"/>
    </location>
    <ligand>
        <name>Zn(2+)</name>
        <dbReference type="ChEBI" id="CHEBI:29105"/>
    </ligand>
</feature>
<dbReference type="RefSeq" id="WP_199870585.1">
    <property type="nucleotide sequence ID" value="NZ_JAAGPU010000030.1"/>
</dbReference>
<feature type="binding site" evidence="12">
    <location>
        <position position="176"/>
    </location>
    <ligand>
        <name>Zn(2+)</name>
        <dbReference type="ChEBI" id="CHEBI:29105"/>
    </ligand>
</feature>
<dbReference type="Proteomes" id="UP000481872">
    <property type="component" value="Unassembled WGS sequence"/>
</dbReference>
<dbReference type="AlphaFoldDB" id="A0A6M0H5G4"/>
<proteinExistence type="inferred from homology"/>
<feature type="domain" description="Amidohydrolase-related" evidence="13">
    <location>
        <begin position="31"/>
        <end position="361"/>
    </location>
</feature>
<dbReference type="PANTHER" id="PTHR11113:SF14">
    <property type="entry name" value="N-ACETYLGLUCOSAMINE-6-PHOSPHATE DEACETYLASE"/>
    <property type="match status" value="1"/>
</dbReference>
<dbReference type="InterPro" id="IPR011059">
    <property type="entry name" value="Metal-dep_hydrolase_composite"/>
</dbReference>
<comment type="pathway">
    <text evidence="8">Amino-sugar metabolism; N-acetylneuraminate degradation; D-fructose 6-phosphate from N-acetylneuraminate: step 4/5.</text>
</comment>
<evidence type="ECO:0000256" key="2">
    <source>
        <dbReference type="ARBA" id="ARBA00011899"/>
    </source>
</evidence>
<feature type="binding site" evidence="11">
    <location>
        <begin position="200"/>
        <end position="201"/>
    </location>
    <ligand>
        <name>substrate</name>
    </ligand>
</feature>
<dbReference type="GO" id="GO:0046872">
    <property type="term" value="F:metal ion binding"/>
    <property type="evidence" value="ECO:0007669"/>
    <property type="project" value="UniProtKB-KW"/>
</dbReference>
<evidence type="ECO:0000256" key="12">
    <source>
        <dbReference type="PIRSR" id="PIRSR038994-3"/>
    </source>
</evidence>
<reference evidence="14 15" key="1">
    <citation type="submission" date="2020-02" db="EMBL/GenBank/DDBJ databases">
        <title>Genome assembly of a novel Clostridium senegalense strain.</title>
        <authorList>
            <person name="Gupta T.B."/>
            <person name="Jauregui R."/>
            <person name="Maclean P."/>
            <person name="Nawarathana A."/>
            <person name="Brightwell G."/>
        </authorList>
    </citation>
    <scope>NUCLEOTIDE SEQUENCE [LARGE SCALE GENOMIC DNA]</scope>
    <source>
        <strain evidence="14 15">AGRFS4</strain>
    </source>
</reference>
<dbReference type="SUPFAM" id="SSF51338">
    <property type="entry name" value="Composite domain of metallo-dependent hydrolases"/>
    <property type="match status" value="1"/>
</dbReference>
<dbReference type="InterPro" id="IPR032466">
    <property type="entry name" value="Metal_Hydrolase"/>
</dbReference>
<organism evidence="14 15">
    <name type="scientific">Clostridium senegalense</name>
    <dbReference type="NCBI Taxonomy" id="1465809"/>
    <lineage>
        <taxon>Bacteria</taxon>
        <taxon>Bacillati</taxon>
        <taxon>Bacillota</taxon>
        <taxon>Clostridia</taxon>
        <taxon>Eubacteriales</taxon>
        <taxon>Clostridiaceae</taxon>
        <taxon>Clostridium</taxon>
    </lineage>
</organism>